<gene>
    <name evidence="1" type="ORF">HO173_013004</name>
</gene>
<dbReference type="EMBL" id="JACCJC010000117">
    <property type="protein sequence ID" value="KAF6224564.1"/>
    <property type="molecule type" value="Genomic_DNA"/>
</dbReference>
<keyword evidence="2" id="KW-1185">Reference proteome</keyword>
<comment type="caution">
    <text evidence="1">The sequence shown here is derived from an EMBL/GenBank/DDBJ whole genome shotgun (WGS) entry which is preliminary data.</text>
</comment>
<dbReference type="RefSeq" id="XP_037158262.1">
    <property type="nucleotide sequence ID" value="XM_037314833.1"/>
</dbReference>
<dbReference type="Proteomes" id="UP000578531">
    <property type="component" value="Unassembled WGS sequence"/>
</dbReference>
<dbReference type="Gene3D" id="2.170.260.10">
    <property type="entry name" value="paz domain"/>
    <property type="match status" value="1"/>
</dbReference>
<sequence length="107" mass="12471">MSIPSNRSPSPEHFKRLVKAIQGLRVESNHLKDDKGNQVRLLQTMFGLARPYDGPKDVELYHKEDEQAYTVATYWAKKSTSLRHRLLKFMTFYRIRAAHSKLRIPCG</sequence>
<dbReference type="GeneID" id="59294636"/>
<evidence type="ECO:0000313" key="2">
    <source>
        <dbReference type="Proteomes" id="UP000578531"/>
    </source>
</evidence>
<evidence type="ECO:0000313" key="1">
    <source>
        <dbReference type="EMBL" id="KAF6224564.1"/>
    </source>
</evidence>
<reference evidence="1 2" key="1">
    <citation type="journal article" date="2020" name="Genomics">
        <title>Complete, high-quality genomes from long-read metagenomic sequencing of two wolf lichen thalli reveals enigmatic genome architecture.</title>
        <authorList>
            <person name="McKenzie S.K."/>
            <person name="Walston R.F."/>
            <person name="Allen J.L."/>
        </authorList>
    </citation>
    <scope>NUCLEOTIDE SEQUENCE [LARGE SCALE GENOMIC DNA]</scope>
    <source>
        <strain evidence="1">WasteWater2</strain>
    </source>
</reference>
<dbReference type="AlphaFoldDB" id="A0A8H6CJC0"/>
<protein>
    <submittedName>
        <fullName evidence="1">Uncharacterized protein</fullName>
    </submittedName>
</protein>
<proteinExistence type="predicted"/>
<organism evidence="1 2">
    <name type="scientific">Letharia columbiana</name>
    <dbReference type="NCBI Taxonomy" id="112416"/>
    <lineage>
        <taxon>Eukaryota</taxon>
        <taxon>Fungi</taxon>
        <taxon>Dikarya</taxon>
        <taxon>Ascomycota</taxon>
        <taxon>Pezizomycotina</taxon>
        <taxon>Lecanoromycetes</taxon>
        <taxon>OSLEUM clade</taxon>
        <taxon>Lecanoromycetidae</taxon>
        <taxon>Lecanorales</taxon>
        <taxon>Lecanorineae</taxon>
        <taxon>Parmeliaceae</taxon>
        <taxon>Letharia</taxon>
    </lineage>
</organism>
<accession>A0A8H6CJC0</accession>
<name>A0A8H6CJC0_9LECA</name>